<gene>
    <name evidence="1" type="ORF">LCGC14_2308290</name>
</gene>
<evidence type="ECO:0000313" key="1">
    <source>
        <dbReference type="EMBL" id="KKL50161.1"/>
    </source>
</evidence>
<organism evidence="1">
    <name type="scientific">marine sediment metagenome</name>
    <dbReference type="NCBI Taxonomy" id="412755"/>
    <lineage>
        <taxon>unclassified sequences</taxon>
        <taxon>metagenomes</taxon>
        <taxon>ecological metagenomes</taxon>
    </lineage>
</organism>
<name>A0A0F9D8X1_9ZZZZ</name>
<comment type="caution">
    <text evidence="1">The sequence shown here is derived from an EMBL/GenBank/DDBJ whole genome shotgun (WGS) entry which is preliminary data.</text>
</comment>
<proteinExistence type="predicted"/>
<reference evidence="1" key="1">
    <citation type="journal article" date="2015" name="Nature">
        <title>Complex archaea that bridge the gap between prokaryotes and eukaryotes.</title>
        <authorList>
            <person name="Spang A."/>
            <person name="Saw J.H."/>
            <person name="Jorgensen S.L."/>
            <person name="Zaremba-Niedzwiedzka K."/>
            <person name="Martijn J."/>
            <person name="Lind A.E."/>
            <person name="van Eijk R."/>
            <person name="Schleper C."/>
            <person name="Guy L."/>
            <person name="Ettema T.J."/>
        </authorList>
    </citation>
    <scope>NUCLEOTIDE SEQUENCE</scope>
</reference>
<sequence length="272" mass="31802">MDEKKSGLYLYMGKEDENLLFQHIATGTELRITSRSMQLPADTEQGKSFSFSGFVKWKGEWWLSGAQLGFGYDADLIRKEKESEESRMLFGKNPDLIRAENRQLYKSFLKFNNGNPLAFVESEEGANRFIHDFLEHHNKSLNRSARKRRKQLELDEQWMLPEHPHDIPDPEESIPGMIYCDPDAGIELVFGYNSYVPDTGNPWYEGDDDDMNHDHEAMVLLESSHISGKWMHYLVEKYDFPGLEFPGLSGHELLMYNLDFVMRFWKRKGYHS</sequence>
<dbReference type="AlphaFoldDB" id="A0A0F9D8X1"/>
<dbReference type="EMBL" id="LAZR01032699">
    <property type="protein sequence ID" value="KKL50161.1"/>
    <property type="molecule type" value="Genomic_DNA"/>
</dbReference>
<protein>
    <submittedName>
        <fullName evidence="1">Uncharacterized protein</fullName>
    </submittedName>
</protein>
<accession>A0A0F9D8X1</accession>